<feature type="transmembrane region" description="Helical" evidence="8">
    <location>
        <begin position="545"/>
        <end position="566"/>
    </location>
</feature>
<feature type="transmembrane region" description="Helical" evidence="8">
    <location>
        <begin position="409"/>
        <end position="434"/>
    </location>
</feature>
<feature type="transmembrane region" description="Helical" evidence="8">
    <location>
        <begin position="167"/>
        <end position="188"/>
    </location>
</feature>
<feature type="transmembrane region" description="Helical" evidence="8">
    <location>
        <begin position="515"/>
        <end position="533"/>
    </location>
</feature>
<comment type="caution">
    <text evidence="10">The sequence shown here is derived from an EMBL/GenBank/DDBJ whole genome shotgun (WGS) entry which is preliminary data.</text>
</comment>
<feature type="transmembrane region" description="Helical" evidence="8">
    <location>
        <begin position="219"/>
        <end position="242"/>
    </location>
</feature>
<evidence type="ECO:0000313" key="10">
    <source>
        <dbReference type="EMBL" id="CAI2362379.1"/>
    </source>
</evidence>
<sequence length="585" mass="65762">MENGVLFEPVNLNKSKAVLPSTFNNFAYNKSKSMLQPVIPGRSSMQPKQKTIFQGLHPGKERGMIKDDSYKSETSTFDKLLRNSSKLGNFHNTLNPEKWEKLEDLDEDPAESLRHIRQTVQTHPEDMLGIFRLFIAMNIFLNYDTGVIPAALISIEEDLDISQEQIASLGSIVYIGLCVSTLFTTFVFKLMPAKYVIVIMVFINSVACLEFAISENLYILFFMRFLLGITQAFVVIHAPVWCNEYSPLKAASRWLAMLHSAVVIGIISGYIITSITVNYLSSYLSWRFPIYIQAAGQFLCAFLFLFVKKEYIEITQDTGEESLLTPGAEDSSSYVNSSGPAKYESHHTEPRSGKSILKFNYITDSYKNLLGNSIFMFVTLALCALYFVVSGIQFWTTAYFLKVMKMNPSLVMIFFTFCSITAPLAGVSLGSWIIDLKGGYKGENMLSAIKTCTVFGACALVFALPVGFCEKIIFVVPSLWLLLFFGASLIPTCTGVIVNSVPKIYQSASSSLSQLIFNLGGYFLAPIASAYFMDCFEDREIGLLWGYRVILWWSFFAIFFIILAWISIHRHLAQARPIKKIEVVI</sequence>
<dbReference type="InterPro" id="IPR036259">
    <property type="entry name" value="MFS_trans_sf"/>
</dbReference>
<keyword evidence="11" id="KW-1185">Reference proteome</keyword>
<dbReference type="InterPro" id="IPR020846">
    <property type="entry name" value="MFS_dom"/>
</dbReference>
<dbReference type="Gene3D" id="1.20.1250.20">
    <property type="entry name" value="MFS general substrate transporter like domains"/>
    <property type="match status" value="1"/>
</dbReference>
<gene>
    <name evidence="10" type="ORF">ECRASSUSDP1_LOCUS3701</name>
</gene>
<dbReference type="GO" id="GO:0022857">
    <property type="term" value="F:transmembrane transporter activity"/>
    <property type="evidence" value="ECO:0007669"/>
    <property type="project" value="InterPro"/>
</dbReference>
<dbReference type="PANTHER" id="PTHR23505">
    <property type="entry name" value="SPINSTER"/>
    <property type="match status" value="1"/>
</dbReference>
<evidence type="ECO:0000313" key="11">
    <source>
        <dbReference type="Proteomes" id="UP001295684"/>
    </source>
</evidence>
<feature type="transmembrane region" description="Helical" evidence="8">
    <location>
        <begin position="133"/>
        <end position="155"/>
    </location>
</feature>
<keyword evidence="2" id="KW-0813">Transport</keyword>
<evidence type="ECO:0000256" key="7">
    <source>
        <dbReference type="SAM" id="MobiDB-lite"/>
    </source>
</evidence>
<dbReference type="PANTHER" id="PTHR23505:SF9">
    <property type="entry name" value="PROTEIN, PUTATIVE-RELATED"/>
    <property type="match status" value="1"/>
</dbReference>
<dbReference type="InterPro" id="IPR011701">
    <property type="entry name" value="MFS"/>
</dbReference>
<dbReference type="AlphaFoldDB" id="A0AAD1U8U0"/>
<evidence type="ECO:0000256" key="3">
    <source>
        <dbReference type="ARBA" id="ARBA00022692"/>
    </source>
</evidence>
<accession>A0AAD1U8U0</accession>
<keyword evidence="3 8" id="KW-0812">Transmembrane</keyword>
<organism evidence="10 11">
    <name type="scientific">Euplotes crassus</name>
    <dbReference type="NCBI Taxonomy" id="5936"/>
    <lineage>
        <taxon>Eukaryota</taxon>
        <taxon>Sar</taxon>
        <taxon>Alveolata</taxon>
        <taxon>Ciliophora</taxon>
        <taxon>Intramacronucleata</taxon>
        <taxon>Spirotrichea</taxon>
        <taxon>Hypotrichia</taxon>
        <taxon>Euplotida</taxon>
        <taxon>Euplotidae</taxon>
        <taxon>Moneuplotes</taxon>
    </lineage>
</organism>
<evidence type="ECO:0000259" key="9">
    <source>
        <dbReference type="PROSITE" id="PS50850"/>
    </source>
</evidence>
<evidence type="ECO:0000256" key="2">
    <source>
        <dbReference type="ARBA" id="ARBA00022448"/>
    </source>
</evidence>
<dbReference type="Proteomes" id="UP001295684">
    <property type="component" value="Unassembled WGS sequence"/>
</dbReference>
<feature type="transmembrane region" description="Helical" evidence="8">
    <location>
        <begin position="369"/>
        <end position="389"/>
    </location>
</feature>
<evidence type="ECO:0000256" key="8">
    <source>
        <dbReference type="SAM" id="Phobius"/>
    </source>
</evidence>
<dbReference type="SUPFAM" id="SSF103473">
    <property type="entry name" value="MFS general substrate transporter"/>
    <property type="match status" value="1"/>
</dbReference>
<proteinExistence type="inferred from homology"/>
<keyword evidence="4 8" id="KW-1133">Transmembrane helix</keyword>
<comment type="subcellular location">
    <subcellularLocation>
        <location evidence="1">Membrane</location>
        <topology evidence="1">Multi-pass membrane protein</topology>
    </subcellularLocation>
</comment>
<comment type="similarity">
    <text evidence="6">Belongs to the major facilitator superfamily. Spinster (TC 2.A.1.49) family.</text>
</comment>
<evidence type="ECO:0000256" key="6">
    <source>
        <dbReference type="ARBA" id="ARBA00024338"/>
    </source>
</evidence>
<feature type="domain" description="Major facilitator superfamily (MFS) profile" evidence="9">
    <location>
        <begin position="130"/>
        <end position="572"/>
    </location>
</feature>
<feature type="transmembrane region" description="Helical" evidence="8">
    <location>
        <begin position="254"/>
        <end position="276"/>
    </location>
</feature>
<protein>
    <recommendedName>
        <fullName evidence="9">Major facilitator superfamily (MFS) profile domain-containing protein</fullName>
    </recommendedName>
</protein>
<feature type="transmembrane region" description="Helical" evidence="8">
    <location>
        <begin position="195"/>
        <end position="213"/>
    </location>
</feature>
<feature type="compositionally biased region" description="Polar residues" evidence="7">
    <location>
        <begin position="330"/>
        <end position="339"/>
    </location>
</feature>
<dbReference type="EMBL" id="CAMPGE010003544">
    <property type="protein sequence ID" value="CAI2362379.1"/>
    <property type="molecule type" value="Genomic_DNA"/>
</dbReference>
<dbReference type="CDD" id="cd06174">
    <property type="entry name" value="MFS"/>
    <property type="match status" value="1"/>
</dbReference>
<dbReference type="Pfam" id="PF07690">
    <property type="entry name" value="MFS_1"/>
    <property type="match status" value="1"/>
</dbReference>
<feature type="transmembrane region" description="Helical" evidence="8">
    <location>
        <begin position="288"/>
        <end position="307"/>
    </location>
</feature>
<reference evidence="10" key="1">
    <citation type="submission" date="2023-07" db="EMBL/GenBank/DDBJ databases">
        <authorList>
            <consortium name="AG Swart"/>
            <person name="Singh M."/>
            <person name="Singh A."/>
            <person name="Seah K."/>
            <person name="Emmerich C."/>
        </authorList>
    </citation>
    <scope>NUCLEOTIDE SEQUENCE</scope>
    <source>
        <strain evidence="10">DP1</strain>
    </source>
</reference>
<dbReference type="GO" id="GO:0016020">
    <property type="term" value="C:membrane"/>
    <property type="evidence" value="ECO:0007669"/>
    <property type="project" value="UniProtKB-SubCell"/>
</dbReference>
<dbReference type="InterPro" id="IPR044770">
    <property type="entry name" value="MFS_spinster-like"/>
</dbReference>
<evidence type="ECO:0000256" key="4">
    <source>
        <dbReference type="ARBA" id="ARBA00022989"/>
    </source>
</evidence>
<feature type="transmembrane region" description="Helical" evidence="8">
    <location>
        <begin position="472"/>
        <end position="494"/>
    </location>
</feature>
<keyword evidence="5 8" id="KW-0472">Membrane</keyword>
<feature type="transmembrane region" description="Helical" evidence="8">
    <location>
        <begin position="446"/>
        <end position="466"/>
    </location>
</feature>
<name>A0AAD1U8U0_EUPCR</name>
<evidence type="ECO:0000256" key="1">
    <source>
        <dbReference type="ARBA" id="ARBA00004141"/>
    </source>
</evidence>
<dbReference type="PROSITE" id="PS50850">
    <property type="entry name" value="MFS"/>
    <property type="match status" value="1"/>
</dbReference>
<evidence type="ECO:0000256" key="5">
    <source>
        <dbReference type="ARBA" id="ARBA00023136"/>
    </source>
</evidence>
<feature type="region of interest" description="Disordered" evidence="7">
    <location>
        <begin position="323"/>
        <end position="349"/>
    </location>
</feature>